<dbReference type="Gene3D" id="2.40.10.10">
    <property type="entry name" value="Trypsin-like serine proteases"/>
    <property type="match status" value="2"/>
</dbReference>
<evidence type="ECO:0000313" key="4">
    <source>
        <dbReference type="EMBL" id="MBM7642512.1"/>
    </source>
</evidence>
<feature type="domain" description="Peptidase S1" evidence="3">
    <location>
        <begin position="47"/>
        <end position="232"/>
    </location>
</feature>
<evidence type="ECO:0000259" key="3">
    <source>
        <dbReference type="Pfam" id="PF00089"/>
    </source>
</evidence>
<organism evidence="4 5">
    <name type="scientific">Streptococcus loxodontisalivarius</name>
    <dbReference type="NCBI Taxonomy" id="1349415"/>
    <lineage>
        <taxon>Bacteria</taxon>
        <taxon>Bacillati</taxon>
        <taxon>Bacillota</taxon>
        <taxon>Bacilli</taxon>
        <taxon>Lactobacillales</taxon>
        <taxon>Streptococcaceae</taxon>
        <taxon>Streptococcus</taxon>
    </lineage>
</organism>
<feature type="chain" id="PRO_5046426800" evidence="2">
    <location>
        <begin position="27"/>
        <end position="258"/>
    </location>
</feature>
<evidence type="ECO:0000256" key="1">
    <source>
        <dbReference type="ARBA" id="ARBA00022825"/>
    </source>
</evidence>
<dbReference type="RefSeq" id="WP_239548875.1">
    <property type="nucleotide sequence ID" value="NZ_JAFBEH010000013.1"/>
</dbReference>
<dbReference type="GO" id="GO:0008233">
    <property type="term" value="F:peptidase activity"/>
    <property type="evidence" value="ECO:0007669"/>
    <property type="project" value="UniProtKB-KW"/>
</dbReference>
<keyword evidence="5" id="KW-1185">Reference proteome</keyword>
<keyword evidence="2" id="KW-0732">Signal</keyword>
<dbReference type="InterPro" id="IPR043504">
    <property type="entry name" value="Peptidase_S1_PA_chymotrypsin"/>
</dbReference>
<dbReference type="EMBL" id="JAFBEH010000013">
    <property type="protein sequence ID" value="MBM7642512.1"/>
    <property type="molecule type" value="Genomic_DNA"/>
</dbReference>
<dbReference type="GO" id="GO:0006508">
    <property type="term" value="P:proteolysis"/>
    <property type="evidence" value="ECO:0007669"/>
    <property type="project" value="UniProtKB-KW"/>
</dbReference>
<sequence length="258" mass="27738">MKRFVKLMMFACLALVTVLSASVVNAETSHVSDDALRNSYPYNISHYLQVNVGGSSSKKSSSALIAPNLLLTAAHGVADNSTGQVTSQTTSAVAVWGDASPYYEASQIQRTSYDNPFIVMPGYTGNRDVKRDIALVKIAEPSSKTQQIDTSQVRLAVYNNPQSLVGKQFTIVSNSLNLWGRWEYEVGTITGVRADGLITTNIKGVSGQSGSPIIVDGEIVGVATNIENATSNILFTPLTTDIYNQLLAPNGVYNVSFY</sequence>
<evidence type="ECO:0000256" key="2">
    <source>
        <dbReference type="SAM" id="SignalP"/>
    </source>
</evidence>
<reference evidence="4 5" key="1">
    <citation type="submission" date="2021-01" db="EMBL/GenBank/DDBJ databases">
        <title>Genomic Encyclopedia of Type Strains, Phase IV (KMG-IV): sequencing the most valuable type-strain genomes for metagenomic binning, comparative biology and taxonomic classification.</title>
        <authorList>
            <person name="Goeker M."/>
        </authorList>
    </citation>
    <scope>NUCLEOTIDE SEQUENCE [LARGE SCALE GENOMIC DNA]</scope>
    <source>
        <strain evidence="4 5">DSM 27382</strain>
    </source>
</reference>
<proteinExistence type="predicted"/>
<keyword evidence="4" id="KW-0378">Hydrolase</keyword>
<dbReference type="SUPFAM" id="SSF50494">
    <property type="entry name" value="Trypsin-like serine proteases"/>
    <property type="match status" value="1"/>
</dbReference>
<dbReference type="InterPro" id="IPR009003">
    <property type="entry name" value="Peptidase_S1_PA"/>
</dbReference>
<dbReference type="Pfam" id="PF00089">
    <property type="entry name" value="Trypsin"/>
    <property type="match status" value="1"/>
</dbReference>
<feature type="signal peptide" evidence="2">
    <location>
        <begin position="1"/>
        <end position="26"/>
    </location>
</feature>
<comment type="caution">
    <text evidence="4">The sequence shown here is derived from an EMBL/GenBank/DDBJ whole genome shotgun (WGS) entry which is preliminary data.</text>
</comment>
<gene>
    <name evidence="4" type="ORF">JOC28_000809</name>
</gene>
<keyword evidence="4" id="KW-0645">Protease</keyword>
<dbReference type="Proteomes" id="UP000697472">
    <property type="component" value="Unassembled WGS sequence"/>
</dbReference>
<name>A0ABS2PR44_9STRE</name>
<dbReference type="InterPro" id="IPR001254">
    <property type="entry name" value="Trypsin_dom"/>
</dbReference>
<accession>A0ABS2PR44</accession>
<evidence type="ECO:0000313" key="5">
    <source>
        <dbReference type="Proteomes" id="UP000697472"/>
    </source>
</evidence>
<dbReference type="EC" id="3.4.21.-" evidence="4"/>
<protein>
    <submittedName>
        <fullName evidence="4">Protease YdgD</fullName>
        <ecNumber evidence="4">3.4.21.-</ecNumber>
    </submittedName>
</protein>
<keyword evidence="1" id="KW-0720">Serine protease</keyword>